<keyword evidence="1" id="KW-0812">Transmembrane</keyword>
<keyword evidence="3" id="KW-1185">Reference proteome</keyword>
<name>A0A2D2PZF8_PARLV</name>
<proteinExistence type="predicted"/>
<keyword evidence="1" id="KW-1133">Transmembrane helix</keyword>
<evidence type="ECO:0000313" key="2">
    <source>
        <dbReference type="EMBL" id="ATS17407.1"/>
    </source>
</evidence>
<evidence type="ECO:0008006" key="4">
    <source>
        <dbReference type="Google" id="ProtNLM"/>
    </source>
</evidence>
<organism evidence="2 3">
    <name type="scientific">Parathermosynechococcus lividus PCC 6715</name>
    <dbReference type="NCBI Taxonomy" id="1917166"/>
    <lineage>
        <taxon>Bacteria</taxon>
        <taxon>Bacillati</taxon>
        <taxon>Cyanobacteriota</taxon>
        <taxon>Cyanophyceae</taxon>
        <taxon>Acaryochloridales</taxon>
        <taxon>Thermosynechococcaceae</taxon>
        <taxon>Parathermosynechococcus</taxon>
    </lineage>
</organism>
<protein>
    <recommendedName>
        <fullName evidence="4">Transposase</fullName>
    </recommendedName>
</protein>
<feature type="transmembrane region" description="Helical" evidence="1">
    <location>
        <begin position="16"/>
        <end position="33"/>
    </location>
</feature>
<dbReference type="KEGG" id="slw:BRW62_00095"/>
<dbReference type="AlphaFoldDB" id="A0A2D2PZF8"/>
<reference evidence="3" key="2">
    <citation type="journal article" date="2022" name="Front. Microbiol.">
        <title>Comparative Genomic Analysis Revealed Distinct Molecular Components and Organization of CO2-Concentrating Mechanism in Thermophilic Cyanobacteria.</title>
        <authorList>
            <person name="Tang J."/>
            <person name="Zhou H."/>
            <person name="Yao D."/>
            <person name="Riaz S."/>
            <person name="You D."/>
            <person name="Klepacz-Smolka A."/>
            <person name="Daroch M."/>
        </authorList>
    </citation>
    <scope>NUCLEOTIDE SEQUENCE [LARGE SCALE GENOMIC DNA]</scope>
    <source>
        <strain evidence="3">PCC 6715</strain>
    </source>
</reference>
<accession>A0A2D2PZF8</accession>
<evidence type="ECO:0000256" key="1">
    <source>
        <dbReference type="SAM" id="Phobius"/>
    </source>
</evidence>
<keyword evidence="1" id="KW-0472">Membrane</keyword>
<dbReference type="Proteomes" id="UP000231057">
    <property type="component" value="Chromosome"/>
</dbReference>
<sequence length="73" mass="8655">MHLKPNQMLLKHDRGALFQAFITLIVYLILVLLDSPKIYPQQLLNKLIYTLIVTREEQNVYRWGRRYLIGASL</sequence>
<dbReference type="EMBL" id="CP018092">
    <property type="protein sequence ID" value="ATS17407.1"/>
    <property type="molecule type" value="Genomic_DNA"/>
</dbReference>
<reference evidence="2 3" key="1">
    <citation type="submission" date="2016-11" db="EMBL/GenBank/DDBJ databases">
        <title>Complete genome sequence of thermophilic cyanobacteria strain Synechococcus sp. PCC6715.</title>
        <authorList>
            <person name="Tang J."/>
            <person name="Daroch M."/>
            <person name="Liang Y."/>
            <person name="Jiang D."/>
            <person name="Shah M."/>
        </authorList>
    </citation>
    <scope>NUCLEOTIDE SEQUENCE [LARGE SCALE GENOMIC DNA]</scope>
    <source>
        <strain evidence="2 3">PCC 6715</strain>
    </source>
</reference>
<evidence type="ECO:0000313" key="3">
    <source>
        <dbReference type="Proteomes" id="UP000231057"/>
    </source>
</evidence>
<gene>
    <name evidence="2" type="ORF">BRW62_00095</name>
</gene>